<dbReference type="EMBL" id="CP011390">
    <property type="protein sequence ID" value="ANE50791.1"/>
    <property type="molecule type" value="Genomic_DNA"/>
</dbReference>
<keyword evidence="1" id="KW-0472">Membrane</keyword>
<keyword evidence="1" id="KW-0812">Transmembrane</keyword>
<evidence type="ECO:0000256" key="1">
    <source>
        <dbReference type="SAM" id="Phobius"/>
    </source>
</evidence>
<gene>
    <name evidence="2" type="ORF">SY85_10040</name>
</gene>
<accession>A0A172TUJ6</accession>
<evidence type="ECO:0008006" key="4">
    <source>
        <dbReference type="Google" id="ProtNLM"/>
    </source>
</evidence>
<keyword evidence="3" id="KW-1185">Reference proteome</keyword>
<feature type="transmembrane region" description="Helical" evidence="1">
    <location>
        <begin position="35"/>
        <end position="55"/>
    </location>
</feature>
<dbReference type="STRING" id="1492898.SY85_10040"/>
<evidence type="ECO:0000313" key="3">
    <source>
        <dbReference type="Proteomes" id="UP000077177"/>
    </source>
</evidence>
<feature type="transmembrane region" description="Helical" evidence="1">
    <location>
        <begin position="6"/>
        <end position="28"/>
    </location>
</feature>
<organism evidence="2 3">
    <name type="scientific">Flavisolibacter tropicus</name>
    <dbReference type="NCBI Taxonomy" id="1492898"/>
    <lineage>
        <taxon>Bacteria</taxon>
        <taxon>Pseudomonadati</taxon>
        <taxon>Bacteroidota</taxon>
        <taxon>Chitinophagia</taxon>
        <taxon>Chitinophagales</taxon>
        <taxon>Chitinophagaceae</taxon>
        <taxon>Flavisolibacter</taxon>
    </lineage>
</organism>
<reference evidence="3" key="1">
    <citation type="submission" date="2015-01" db="EMBL/GenBank/DDBJ databases">
        <title>Flavisolibacter sp./LCS9/ whole genome sequencing.</title>
        <authorList>
            <person name="Kim M.K."/>
            <person name="Srinivasan S."/>
            <person name="Lee J.-J."/>
        </authorList>
    </citation>
    <scope>NUCLEOTIDE SEQUENCE [LARGE SCALE GENOMIC DNA]</scope>
    <source>
        <strain evidence="3">LCS9</strain>
    </source>
</reference>
<dbReference type="RefSeq" id="WP_066404116.1">
    <property type="nucleotide sequence ID" value="NZ_CP011390.1"/>
</dbReference>
<reference evidence="2 3" key="2">
    <citation type="journal article" date="2016" name="Int. J. Syst. Evol. Microbiol.">
        <title>Flavisolibacter tropicus sp. nov., isolated from tropical soil.</title>
        <authorList>
            <person name="Lee J.J."/>
            <person name="Kang M.S."/>
            <person name="Kim G.S."/>
            <person name="Lee C.S."/>
            <person name="Lim S."/>
            <person name="Lee J."/>
            <person name="Roh S.H."/>
            <person name="Kang H."/>
            <person name="Ha J.M."/>
            <person name="Bae S."/>
            <person name="Jung H.Y."/>
            <person name="Kim M.K."/>
        </authorList>
    </citation>
    <scope>NUCLEOTIDE SEQUENCE [LARGE SCALE GENOMIC DNA]</scope>
    <source>
        <strain evidence="2 3">LCS9</strain>
    </source>
</reference>
<protein>
    <recommendedName>
        <fullName evidence="4">DUF2231 domain-containing protein</fullName>
    </recommendedName>
</protein>
<keyword evidence="1" id="KW-1133">Transmembrane helix</keyword>
<sequence>MNSAQIHLALTHVPVILSLVGLVLLAIAMYQKNNTLIQTAFWILLIGGLIAIPVYQTGEGAEEIVERLPGVSKSIIEAHEEMGMWALVAASTAGLLAFLGLAFPIKMAIGRLMPPLVLLATLVSAGVLVYTAHLGGQVRHTELRSGFTPAAASDSTHETRNDDN</sequence>
<dbReference type="KEGG" id="fla:SY85_10040"/>
<dbReference type="Proteomes" id="UP000077177">
    <property type="component" value="Chromosome"/>
</dbReference>
<evidence type="ECO:0000313" key="2">
    <source>
        <dbReference type="EMBL" id="ANE50791.1"/>
    </source>
</evidence>
<dbReference type="OrthoDB" id="853672at2"/>
<name>A0A172TUJ6_9BACT</name>
<dbReference type="AlphaFoldDB" id="A0A172TUJ6"/>
<dbReference type="PATRIC" id="fig|1492898.3.peg.2157"/>
<feature type="transmembrane region" description="Helical" evidence="1">
    <location>
        <begin position="116"/>
        <end position="135"/>
    </location>
</feature>
<feature type="transmembrane region" description="Helical" evidence="1">
    <location>
        <begin position="82"/>
        <end position="104"/>
    </location>
</feature>
<proteinExistence type="predicted"/>